<evidence type="ECO:0000259" key="4">
    <source>
        <dbReference type="Pfam" id="PF09372"/>
    </source>
</evidence>
<dbReference type="EMBL" id="KX857216">
    <property type="protein sequence ID" value="ARF02839.1"/>
    <property type="molecule type" value="Genomic_DNA"/>
</dbReference>
<dbReference type="InterPro" id="IPR002110">
    <property type="entry name" value="Ankyrin_rpt"/>
</dbReference>
<dbReference type="InterPro" id="IPR051165">
    <property type="entry name" value="Multifunctional_ANK_Repeat"/>
</dbReference>
<keyword evidence="1" id="KW-0677">Repeat</keyword>
<organism evidence="5 6">
    <name type="scientific">Shearwaterpox virus</name>
    <dbReference type="NCBI Taxonomy" id="1974596"/>
    <lineage>
        <taxon>Viruses</taxon>
        <taxon>Varidnaviria</taxon>
        <taxon>Bamfordvirae</taxon>
        <taxon>Nucleocytoviricota</taxon>
        <taxon>Pokkesviricetes</taxon>
        <taxon>Chitovirales</taxon>
        <taxon>Poxviridae</taxon>
        <taxon>Chordopoxvirinae</taxon>
        <taxon>Avipoxvirus</taxon>
        <taxon>Avipoxvirus canarypox</taxon>
        <taxon>Canarypox virus</taxon>
    </lineage>
</organism>
<dbReference type="PANTHER" id="PTHR24123:SF141">
    <property type="entry name" value="ANKYRIN 2, ISOFORM U"/>
    <property type="match status" value="1"/>
</dbReference>
<feature type="domain" description="PRANC" evidence="4">
    <location>
        <begin position="405"/>
        <end position="506"/>
    </location>
</feature>
<evidence type="ECO:0000256" key="3">
    <source>
        <dbReference type="PROSITE-ProRule" id="PRU00023"/>
    </source>
</evidence>
<dbReference type="SUPFAM" id="SSF48403">
    <property type="entry name" value="Ankyrin repeat"/>
    <property type="match status" value="1"/>
</dbReference>
<dbReference type="PANTHER" id="PTHR24123">
    <property type="entry name" value="ANKYRIN REPEAT-CONTAINING"/>
    <property type="match status" value="1"/>
</dbReference>
<feature type="repeat" description="ANK" evidence="3">
    <location>
        <begin position="264"/>
        <end position="297"/>
    </location>
</feature>
<sequence>MWTLYRVICMESMEDVVDIIRIHGYEEGFYQSTFRIPYIPLHQAVDCRSIKIVEHMLCNNYNVNVEDSNGVTPLHIICSLPNVKEISKFIEHEPFYNNIILLTYKELIKNNTYDARQRIELVKLFLKKDIKDLDFNDIRTKSIENEISIAKKLISYGACINHSDINGNTPLHIAVKNKNFNLIKLLLENGAVPNISNKDKITPLHISVNNNNIDILKILIEYCVTKNITLERSLIYNSIHQRNTDSIKLLVDNGMDINAVDEDYDFTPLHYAACYVADISVVKYLIKVGADVNKKSGLFQTTPLFGALRNKNMTELLIDNGADINYMDCCGNTPLMTLYNKYKDVKADVARIIITEIASQESLGNISKNVGLQKNIEFVNSSTFLKSVKNECNNELNKMKQTILNGYSMYSLTIGNNKQHLYKVINAISISESYVINNFPLYGRYINNLIKKAITRSNKILKCYDMLNVILKDVKTNDIYCWQYLPNEIKLEIINKLSDDDVTILYDNIK</sequence>
<evidence type="ECO:0000313" key="6">
    <source>
        <dbReference type="Proteomes" id="UP000315116"/>
    </source>
</evidence>
<dbReference type="Gene3D" id="1.25.40.20">
    <property type="entry name" value="Ankyrin repeat-containing domain"/>
    <property type="match status" value="3"/>
</dbReference>
<dbReference type="SMART" id="SM00248">
    <property type="entry name" value="ANK"/>
    <property type="match status" value="8"/>
</dbReference>
<reference evidence="5 6" key="1">
    <citation type="journal article" date="2017" name="BMC Genomics">
        <title>Genomic characterization of two novel pathogenic avipoxviruses isolated from pacific shearwaters (Ardenna spp.).</title>
        <authorList>
            <person name="Sarker S."/>
            <person name="Das S."/>
            <person name="Lavers J.L."/>
            <person name="Hutton I."/>
            <person name="Helbig K."/>
            <person name="Imbery J."/>
            <person name="Upton C."/>
            <person name="Raidal S.R."/>
        </authorList>
    </citation>
    <scope>NUCLEOTIDE SEQUENCE [LARGE SCALE GENOMIC DNA]</scope>
    <source>
        <strain evidence="5 6">SWPV-1</strain>
    </source>
</reference>
<feature type="repeat" description="ANK" evidence="3">
    <location>
        <begin position="199"/>
        <end position="221"/>
    </location>
</feature>
<dbReference type="InterPro" id="IPR018272">
    <property type="entry name" value="PRANC_domain"/>
</dbReference>
<keyword evidence="2 3" id="KW-0040">ANK repeat</keyword>
<evidence type="ECO:0000256" key="1">
    <source>
        <dbReference type="ARBA" id="ARBA00022737"/>
    </source>
</evidence>
<dbReference type="PROSITE" id="PS50297">
    <property type="entry name" value="ANK_REP_REGION"/>
    <property type="match status" value="3"/>
</dbReference>
<dbReference type="PRINTS" id="PR01415">
    <property type="entry name" value="ANKYRIN"/>
</dbReference>
<dbReference type="Proteomes" id="UP000315116">
    <property type="component" value="Segment"/>
</dbReference>
<accession>A0A1V0S8E7</accession>
<dbReference type="Pfam" id="PF12796">
    <property type="entry name" value="Ank_2"/>
    <property type="match status" value="2"/>
</dbReference>
<gene>
    <name evidence="5" type="primary">SWPV1-280</name>
</gene>
<feature type="repeat" description="ANK" evidence="3">
    <location>
        <begin position="166"/>
        <end position="198"/>
    </location>
</feature>
<dbReference type="InterPro" id="IPR036770">
    <property type="entry name" value="Ankyrin_rpt-contain_sf"/>
</dbReference>
<name>A0A1V0S8E7_CNPV</name>
<protein>
    <submittedName>
        <fullName evidence="5">SWPV1-280</fullName>
    </submittedName>
</protein>
<dbReference type="Pfam" id="PF09372">
    <property type="entry name" value="PRANC"/>
    <property type="match status" value="1"/>
</dbReference>
<proteinExistence type="predicted"/>
<dbReference type="PROSITE" id="PS50088">
    <property type="entry name" value="ANK_REPEAT"/>
    <property type="match status" value="3"/>
</dbReference>
<evidence type="ECO:0000256" key="2">
    <source>
        <dbReference type="ARBA" id="ARBA00023043"/>
    </source>
</evidence>
<evidence type="ECO:0000313" key="5">
    <source>
        <dbReference type="EMBL" id="ARF02839.1"/>
    </source>
</evidence>